<name>V5IGR0_IXORI</name>
<evidence type="ECO:0000256" key="1">
    <source>
        <dbReference type="SAM" id="Coils"/>
    </source>
</evidence>
<evidence type="ECO:0000313" key="3">
    <source>
        <dbReference type="EMBL" id="JAB78216.1"/>
    </source>
</evidence>
<dbReference type="InterPro" id="IPR025271">
    <property type="entry name" value="CCDC28"/>
</dbReference>
<dbReference type="PANTHER" id="PTHR13400">
    <property type="entry name" value="CHEMOKINE C-C MOTIF RECEPTOR 1"/>
    <property type="match status" value="1"/>
</dbReference>
<evidence type="ECO:0008006" key="4">
    <source>
        <dbReference type="Google" id="ProtNLM"/>
    </source>
</evidence>
<protein>
    <recommendedName>
        <fullName evidence="4">Coiled-coil domain-containing protein 28b</fullName>
    </recommendedName>
</protein>
<dbReference type="Pfam" id="PF13270">
    <property type="entry name" value="CCDC28"/>
    <property type="match status" value="1"/>
</dbReference>
<feature type="compositionally biased region" description="Basic and acidic residues" evidence="2">
    <location>
        <begin position="103"/>
        <end position="116"/>
    </location>
</feature>
<dbReference type="EMBL" id="GANP01006252">
    <property type="protein sequence ID" value="JAB78216.1"/>
    <property type="molecule type" value="mRNA"/>
</dbReference>
<accession>V5IGR0</accession>
<feature type="region of interest" description="Disordered" evidence="2">
    <location>
        <begin position="1"/>
        <end position="145"/>
    </location>
</feature>
<dbReference type="PANTHER" id="PTHR13400:SF4">
    <property type="entry name" value="COILED-COIL DOMAIN-CONTAINING PROTEIN 28A-LIKE PROTEIN"/>
    <property type="match status" value="1"/>
</dbReference>
<reference evidence="3" key="1">
    <citation type="journal article" date="2015" name="Sci. Rep.">
        <title>Tissue- and time-dependent transcription in Ixodes ricinus salivary glands and midguts when blood feeding on the vertebrate host.</title>
        <authorList>
            <person name="Kotsyfakis M."/>
            <person name="Schwarz A."/>
            <person name="Erhart J."/>
            <person name="Ribeiro J.M."/>
        </authorList>
    </citation>
    <scope>NUCLEOTIDE SEQUENCE</scope>
    <source>
        <tissue evidence="3">Salivary gland and midgut</tissue>
    </source>
</reference>
<proteinExistence type="evidence at transcript level"/>
<organism evidence="3">
    <name type="scientific">Ixodes ricinus</name>
    <name type="common">Common tick</name>
    <name type="synonym">Acarus ricinus</name>
    <dbReference type="NCBI Taxonomy" id="34613"/>
    <lineage>
        <taxon>Eukaryota</taxon>
        <taxon>Metazoa</taxon>
        <taxon>Ecdysozoa</taxon>
        <taxon>Arthropoda</taxon>
        <taxon>Chelicerata</taxon>
        <taxon>Arachnida</taxon>
        <taxon>Acari</taxon>
        <taxon>Parasitiformes</taxon>
        <taxon>Ixodida</taxon>
        <taxon>Ixodoidea</taxon>
        <taxon>Ixodidae</taxon>
        <taxon>Ixodinae</taxon>
        <taxon>Ixodes</taxon>
    </lineage>
</organism>
<sequence>MLRLKESSSKAGYLRLAMDSQPRAADRDTSSCSDVPAAPTVVSSSAPAATLLAPPSAGVASAAGTAGSTSSDPFPRGESAFELSRQLSSKSPLARVMSETSTEEAKSMRPKMEFKSTPRRAPRNGKGGQGGLLHPPSDGERGGAPCEQHSFLTDVTDVRQMEQGLLQLLHDFHSGKLQAFGKDCTFDKMEHVREQQERLARLHFELNAQQELCGPESEEGRQLAKDNLTKLIENLQHLSLSIEQLQSHSQGLQTDV</sequence>
<keyword evidence="1" id="KW-0175">Coiled coil</keyword>
<feature type="coiled-coil region" evidence="1">
    <location>
        <begin position="192"/>
        <end position="248"/>
    </location>
</feature>
<evidence type="ECO:0000256" key="2">
    <source>
        <dbReference type="SAM" id="MobiDB-lite"/>
    </source>
</evidence>
<feature type="compositionally biased region" description="Low complexity" evidence="2">
    <location>
        <begin position="36"/>
        <end position="71"/>
    </location>
</feature>
<dbReference type="AlphaFoldDB" id="V5IGR0"/>